<keyword evidence="9" id="KW-0539">Nucleus</keyword>
<keyword evidence="8" id="KW-0804">Transcription</keyword>
<evidence type="ECO:0000256" key="3">
    <source>
        <dbReference type="ARBA" id="ARBA00022723"/>
    </source>
</evidence>
<gene>
    <name evidence="12" type="ORF">MELIAE_LOCUS5959</name>
</gene>
<dbReference type="GO" id="GO:0070860">
    <property type="term" value="C:RNA polymerase I core factor complex"/>
    <property type="evidence" value="ECO:0007669"/>
    <property type="project" value="InterPro"/>
</dbReference>
<dbReference type="InterPro" id="IPR048538">
    <property type="entry name" value="Rrn7_cyclin_C"/>
</dbReference>
<feature type="domain" description="Rrn7/TAF1B C-terminal cyclin" evidence="11">
    <location>
        <begin position="332"/>
        <end position="438"/>
    </location>
</feature>
<comment type="subcellular location">
    <subcellularLocation>
        <location evidence="1">Nucleus</location>
        <location evidence="1">Nucleolus</location>
    </subcellularLocation>
</comment>
<dbReference type="PANTHER" id="PTHR31576:SF2">
    <property type="entry name" value="TATA BOX-BINDING PROTEIN-ASSOCIATED FACTOR RNA POLYMERASE I SUBUNIT B"/>
    <property type="match status" value="1"/>
</dbReference>
<reference evidence="12" key="1">
    <citation type="submission" date="2021-12" db="EMBL/GenBank/DDBJ databases">
        <authorList>
            <person name="King R."/>
        </authorList>
    </citation>
    <scope>NUCLEOTIDE SEQUENCE</scope>
</reference>
<evidence type="ECO:0000256" key="2">
    <source>
        <dbReference type="ARBA" id="ARBA00006899"/>
    </source>
</evidence>
<keyword evidence="7" id="KW-0238">DNA-binding</keyword>
<feature type="region of interest" description="Disordered" evidence="10">
    <location>
        <begin position="131"/>
        <end position="208"/>
    </location>
</feature>
<keyword evidence="6" id="KW-0805">Transcription regulation</keyword>
<evidence type="ECO:0000256" key="7">
    <source>
        <dbReference type="ARBA" id="ARBA00023125"/>
    </source>
</evidence>
<proteinExistence type="inferred from homology"/>
<evidence type="ECO:0000256" key="4">
    <source>
        <dbReference type="ARBA" id="ARBA00022771"/>
    </source>
</evidence>
<evidence type="ECO:0000256" key="5">
    <source>
        <dbReference type="ARBA" id="ARBA00022833"/>
    </source>
</evidence>
<keyword evidence="3" id="KW-0479">Metal-binding</keyword>
<keyword evidence="4" id="KW-0863">Zinc-finger</keyword>
<dbReference type="GO" id="GO:0008270">
    <property type="term" value="F:zinc ion binding"/>
    <property type="evidence" value="ECO:0007669"/>
    <property type="project" value="UniProtKB-KW"/>
</dbReference>
<organism evidence="12 13">
    <name type="scientific">Brassicogethes aeneus</name>
    <name type="common">Rape pollen beetle</name>
    <name type="synonym">Meligethes aeneus</name>
    <dbReference type="NCBI Taxonomy" id="1431903"/>
    <lineage>
        <taxon>Eukaryota</taxon>
        <taxon>Metazoa</taxon>
        <taxon>Ecdysozoa</taxon>
        <taxon>Arthropoda</taxon>
        <taxon>Hexapoda</taxon>
        <taxon>Insecta</taxon>
        <taxon>Pterygota</taxon>
        <taxon>Neoptera</taxon>
        <taxon>Endopterygota</taxon>
        <taxon>Coleoptera</taxon>
        <taxon>Polyphaga</taxon>
        <taxon>Cucujiformia</taxon>
        <taxon>Nitidulidae</taxon>
        <taxon>Meligethinae</taxon>
        <taxon>Brassicogethes</taxon>
    </lineage>
</organism>
<sequence length="733" mass="85972">MPDVECDVCGGNDFYKESGHYFCKDCQTQTQEIQEHVFENEIEHVNIKSTTRVKKSVEKKENKITSWECYNIILYSLTNQLINLGADPKLKEIVKCLWMLYLEKLEVINREDEMPKLPIINNRKDSEILYGRRIKKRRRRSSSDETSTSLNTSLSIKRDRGRKKRALAESQLEELSKKSAQESSSLHNETLTSIKSGSNSSTLHKTRINKHSVKELRKVIGREHMKRHKRGDSITCHSATYKNASKKHKITVISPMKLYSLLYIGLLINKDDIQLGDLLRFINEGHISFDFYSDLFPEEYHDKVLNFNNHTVNKPYTNMGFRKQVAGLVILLGVQSYLTIPDLPRLCKRFCKELNLPGPINDCAVKLMCKALPKMLFQKQGVFPNYEGRVLSIILVVLKLLFGLDGATENEFSKYSKLCNEKQPEKMFDVNHWLKYLGYRKFVIDEYHFPTQLNNNPEVVDSDLYLEYISTKPKQYSEDVKLIKYMEDYKELLTKLNNVQDDFFNPLEFPCSLTPFKDYTEVLLKSFKLQNKDYNRDLLSCNFSGDSIDFLLQPNNYLNLVNNGENFEIIERGANENVQINDIKNEAVENRDQRLKDRKVVTVQKKNKDENLPLFDTKNTFKPRKPLKIEPTGSSYTKHYNPFKKYWVNFIRYPDLMSKHKFDIFFNDFPDSFKTMFLECSRISEQNIQELFLEFQLTEAYLVYVAQYKPRDDPPKVVKVKLKNLVSRAKKNW</sequence>
<dbReference type="EMBL" id="OV121135">
    <property type="protein sequence ID" value="CAH0554355.1"/>
    <property type="molecule type" value="Genomic_DNA"/>
</dbReference>
<comment type="similarity">
    <text evidence="2">Belongs to the RRN7/TAF1B family.</text>
</comment>
<dbReference type="GO" id="GO:0005668">
    <property type="term" value="C:RNA polymerase transcription factor SL1 complex"/>
    <property type="evidence" value="ECO:0007669"/>
    <property type="project" value="TreeGrafter"/>
</dbReference>
<evidence type="ECO:0000256" key="6">
    <source>
        <dbReference type="ARBA" id="ARBA00023015"/>
    </source>
</evidence>
<evidence type="ECO:0000256" key="10">
    <source>
        <dbReference type="SAM" id="MobiDB-lite"/>
    </source>
</evidence>
<dbReference type="AlphaFoldDB" id="A0A9P0AZV0"/>
<dbReference type="GO" id="GO:0042790">
    <property type="term" value="P:nucleolar large rRNA transcription by RNA polymerase I"/>
    <property type="evidence" value="ECO:0007669"/>
    <property type="project" value="TreeGrafter"/>
</dbReference>
<dbReference type="OrthoDB" id="10069252at2759"/>
<name>A0A9P0AZV0_BRAAE</name>
<keyword evidence="13" id="KW-1185">Reference proteome</keyword>
<feature type="compositionally biased region" description="Low complexity" evidence="10">
    <location>
        <begin position="144"/>
        <end position="155"/>
    </location>
</feature>
<accession>A0A9P0AZV0</accession>
<dbReference type="Proteomes" id="UP001154078">
    <property type="component" value="Chromosome 4"/>
</dbReference>
<evidence type="ECO:0000313" key="13">
    <source>
        <dbReference type="Proteomes" id="UP001154078"/>
    </source>
</evidence>
<dbReference type="PANTHER" id="PTHR31576">
    <property type="entry name" value="TATA BOX-BINDING PROTEIN-ASSOCIATED FACTOR RNA POLYMERASE I SUBUNIT B"/>
    <property type="match status" value="1"/>
</dbReference>
<protein>
    <recommendedName>
        <fullName evidence="11">Rrn7/TAF1B C-terminal cyclin domain-containing protein</fullName>
    </recommendedName>
</protein>
<feature type="compositionally biased region" description="Polar residues" evidence="10">
    <location>
        <begin position="181"/>
        <end position="203"/>
    </location>
</feature>
<dbReference type="InterPro" id="IPR033599">
    <property type="entry name" value="TAF1B/Rrn7"/>
</dbReference>
<evidence type="ECO:0000313" key="12">
    <source>
        <dbReference type="EMBL" id="CAH0554355.1"/>
    </source>
</evidence>
<dbReference type="GO" id="GO:0001164">
    <property type="term" value="F:RNA polymerase I core promoter sequence-specific DNA binding"/>
    <property type="evidence" value="ECO:0007669"/>
    <property type="project" value="InterPro"/>
</dbReference>
<evidence type="ECO:0000259" key="11">
    <source>
        <dbReference type="Pfam" id="PF20645"/>
    </source>
</evidence>
<evidence type="ECO:0000256" key="8">
    <source>
        <dbReference type="ARBA" id="ARBA00023163"/>
    </source>
</evidence>
<evidence type="ECO:0000256" key="9">
    <source>
        <dbReference type="ARBA" id="ARBA00023242"/>
    </source>
</evidence>
<keyword evidence="5" id="KW-0862">Zinc</keyword>
<dbReference type="Pfam" id="PF20645">
    <property type="entry name" value="Rrn7_cyclin_C"/>
    <property type="match status" value="1"/>
</dbReference>
<evidence type="ECO:0000256" key="1">
    <source>
        <dbReference type="ARBA" id="ARBA00004604"/>
    </source>
</evidence>